<evidence type="ECO:0000313" key="2">
    <source>
        <dbReference type="EMBL" id="QFR42434.1"/>
    </source>
</evidence>
<dbReference type="Proteomes" id="UP000326061">
    <property type="component" value="Chromosome"/>
</dbReference>
<evidence type="ECO:0000256" key="1">
    <source>
        <dbReference type="SAM" id="SignalP"/>
    </source>
</evidence>
<keyword evidence="1" id="KW-0732">Signal</keyword>
<dbReference type="AlphaFoldDB" id="A0AAJ4A213"/>
<dbReference type="RefSeq" id="WP_152298505.1">
    <property type="nucleotide sequence ID" value="NZ_CP041166.1"/>
</dbReference>
<evidence type="ECO:0000313" key="3">
    <source>
        <dbReference type="Proteomes" id="UP000326061"/>
    </source>
</evidence>
<dbReference type="KEGG" id="suln:FJR47_00275"/>
<feature type="signal peptide" evidence="1">
    <location>
        <begin position="1"/>
        <end position="18"/>
    </location>
</feature>
<feature type="chain" id="PRO_5042486337" evidence="1">
    <location>
        <begin position="19"/>
        <end position="88"/>
    </location>
</feature>
<keyword evidence="3" id="KW-1185">Reference proteome</keyword>
<organism evidence="2 3">
    <name type="scientific">Sulfurimonas xiamenensis</name>
    <dbReference type="NCBI Taxonomy" id="2590021"/>
    <lineage>
        <taxon>Bacteria</taxon>
        <taxon>Pseudomonadati</taxon>
        <taxon>Campylobacterota</taxon>
        <taxon>Epsilonproteobacteria</taxon>
        <taxon>Campylobacterales</taxon>
        <taxon>Sulfurimonadaceae</taxon>
        <taxon>Sulfurimonas</taxon>
    </lineage>
</organism>
<sequence length="88" mass="10010">MKLHLILSLLFFIAASFASIHEVEHIKHHDDSSCFICTVSQNLVSADAVEFAAEIEVFHFEKIIQNTLLSYLYIKTATYQNRAPPKIS</sequence>
<proteinExistence type="predicted"/>
<accession>A0AAJ4A213</accession>
<reference evidence="3" key="1">
    <citation type="submission" date="2019-06" db="EMBL/GenBank/DDBJ databases">
        <title>Sulfurimonas gotlandica sp. nov., a chemoautotrophic and psychrotolerant epsilonproteobacterium isolated from a pelagic redoxcline, and an emended description of the genus Sulfurimonas.</title>
        <authorList>
            <person name="Wang S."/>
            <person name="Jiang L."/>
            <person name="Shao Z."/>
        </authorList>
    </citation>
    <scope>NUCLEOTIDE SEQUENCE [LARGE SCALE GENOMIC DNA]</scope>
    <source>
        <strain evidence="3">1-1N</strain>
    </source>
</reference>
<protein>
    <submittedName>
        <fullName evidence="2">Uncharacterized protein</fullName>
    </submittedName>
</protein>
<name>A0AAJ4A213_9BACT</name>
<gene>
    <name evidence="2" type="ORF">FJR47_00275</name>
</gene>
<dbReference type="EMBL" id="CP041166">
    <property type="protein sequence ID" value="QFR42434.1"/>
    <property type="molecule type" value="Genomic_DNA"/>
</dbReference>